<evidence type="ECO:0000313" key="1">
    <source>
        <dbReference type="EMBL" id="MBB6349907.1"/>
    </source>
</evidence>
<dbReference type="EMBL" id="JACHJB010000003">
    <property type="protein sequence ID" value="MBB6349907.1"/>
    <property type="molecule type" value="Genomic_DNA"/>
</dbReference>
<organism evidence="1 2">
    <name type="scientific">Nonomuraea muscovyensis</name>
    <dbReference type="NCBI Taxonomy" id="1124761"/>
    <lineage>
        <taxon>Bacteria</taxon>
        <taxon>Bacillati</taxon>
        <taxon>Actinomycetota</taxon>
        <taxon>Actinomycetes</taxon>
        <taxon>Streptosporangiales</taxon>
        <taxon>Streptosporangiaceae</taxon>
        <taxon>Nonomuraea</taxon>
    </lineage>
</organism>
<keyword evidence="2" id="KW-1185">Reference proteome</keyword>
<dbReference type="RefSeq" id="WP_246503021.1">
    <property type="nucleotide sequence ID" value="NZ_JACHJB010000003.1"/>
</dbReference>
<protein>
    <submittedName>
        <fullName evidence="1">Uncharacterized protein</fullName>
    </submittedName>
</protein>
<gene>
    <name evidence="1" type="ORF">FHU36_006479</name>
</gene>
<reference evidence="1 2" key="1">
    <citation type="submission" date="2020-08" db="EMBL/GenBank/DDBJ databases">
        <title>Sequencing the genomes of 1000 actinobacteria strains.</title>
        <authorList>
            <person name="Klenk H.-P."/>
        </authorList>
    </citation>
    <scope>NUCLEOTIDE SEQUENCE [LARGE SCALE GENOMIC DNA]</scope>
    <source>
        <strain evidence="1 2">DSM 45913</strain>
    </source>
</reference>
<comment type="caution">
    <text evidence="1">The sequence shown here is derived from an EMBL/GenBank/DDBJ whole genome shotgun (WGS) entry which is preliminary data.</text>
</comment>
<dbReference type="Proteomes" id="UP000583800">
    <property type="component" value="Unassembled WGS sequence"/>
</dbReference>
<sequence length="46" mass="5347">MRWKVGGRERSKTYKTKALGESFLTDLRQAARRGEAFDLETVFPSR</sequence>
<accession>A0A7X0EZ79</accession>
<name>A0A7X0EZ79_9ACTN</name>
<proteinExistence type="predicted"/>
<evidence type="ECO:0000313" key="2">
    <source>
        <dbReference type="Proteomes" id="UP000583800"/>
    </source>
</evidence>
<dbReference type="AlphaFoldDB" id="A0A7X0EZ79"/>